<evidence type="ECO:0000313" key="4">
    <source>
        <dbReference type="EMBL" id="SCM55023.1"/>
    </source>
</evidence>
<dbReference type="InterPro" id="IPR031922">
    <property type="entry name" value="Pesticin_C"/>
</dbReference>
<dbReference type="Pfam" id="PF16754">
    <property type="entry name" value="Pesticin"/>
    <property type="match status" value="1"/>
</dbReference>
<sequence length="288" mass="33062">MVSQKETPIWQSFLNKLTSDAPEWREYCEDYLDKMVWIQDTSKLKLGSSLWHMHPVEFLGALSNDDEMALKWLKVPKGQLTFDAEGNDNDNSIYFSRHPHVPNNKGVVIGASGVTFGRGLDLGQQSENYISGLFQNIEKNASPLSITMKKWLLESVGLQGSSALRYCQDIDKHVPKGEQYLTRKQQHFLFLSVYEHQYNVTKRVIAKGTNIDGVQYTVNIDSISQNVQDVLVDLIFREDNSSRTRRYFMKDLSDGANSFKKIYRMNTGSQILECQLNVLMLVKDIYNE</sequence>
<name>A0A1C6Z7B2_HAFAL</name>
<dbReference type="AlphaFoldDB" id="A0A1C6Z7B2"/>
<evidence type="ECO:0000259" key="3">
    <source>
        <dbReference type="Pfam" id="PF16754"/>
    </source>
</evidence>
<dbReference type="EMBL" id="FMIQ01000085">
    <property type="protein sequence ID" value="SCM55023.1"/>
    <property type="molecule type" value="Genomic_DNA"/>
</dbReference>
<evidence type="ECO:0000256" key="1">
    <source>
        <dbReference type="ARBA" id="ARBA00022529"/>
    </source>
</evidence>
<keyword evidence="2" id="KW-0081">Bacteriolytic enzyme</keyword>
<evidence type="ECO:0000313" key="5">
    <source>
        <dbReference type="Proteomes" id="UP000094844"/>
    </source>
</evidence>
<reference evidence="4 5" key="1">
    <citation type="submission" date="2016-09" db="EMBL/GenBank/DDBJ databases">
        <authorList>
            <person name="Capua I."/>
            <person name="De Benedictis P."/>
            <person name="Joannis T."/>
            <person name="Lombin L.H."/>
            <person name="Cattoli G."/>
        </authorList>
    </citation>
    <scope>NUCLEOTIDE SEQUENCE [LARGE SCALE GENOMIC DNA]</scope>
    <source>
        <strain evidence="4 5">GB001</strain>
    </source>
</reference>
<protein>
    <recommendedName>
        <fullName evidence="3">Pesticin C-terminal domain-containing protein</fullName>
    </recommendedName>
</protein>
<evidence type="ECO:0000256" key="2">
    <source>
        <dbReference type="ARBA" id="ARBA00022638"/>
    </source>
</evidence>
<organism evidence="4 5">
    <name type="scientific">Hafnia alvei</name>
    <dbReference type="NCBI Taxonomy" id="569"/>
    <lineage>
        <taxon>Bacteria</taxon>
        <taxon>Pseudomonadati</taxon>
        <taxon>Pseudomonadota</taxon>
        <taxon>Gammaproteobacteria</taxon>
        <taxon>Enterobacterales</taxon>
        <taxon>Hafniaceae</taxon>
        <taxon>Hafnia</taxon>
    </lineage>
</organism>
<dbReference type="Gene3D" id="1.10.530.40">
    <property type="match status" value="1"/>
</dbReference>
<gene>
    <name evidence="4" type="ORF">BN1044_04536</name>
</gene>
<dbReference type="GO" id="GO:0031640">
    <property type="term" value="P:killing of cells of another organism"/>
    <property type="evidence" value="ECO:0007669"/>
    <property type="project" value="UniProtKB-KW"/>
</dbReference>
<dbReference type="GO" id="GO:0042742">
    <property type="term" value="P:defense response to bacterium"/>
    <property type="evidence" value="ECO:0007669"/>
    <property type="project" value="UniProtKB-KW"/>
</dbReference>
<dbReference type="InterPro" id="IPR023347">
    <property type="entry name" value="Lysozyme_dom_sf"/>
</dbReference>
<proteinExistence type="predicted"/>
<feature type="domain" description="Pesticin C-terminal" evidence="3">
    <location>
        <begin position="98"/>
        <end position="144"/>
    </location>
</feature>
<dbReference type="GO" id="GO:0003796">
    <property type="term" value="F:lysozyme activity"/>
    <property type="evidence" value="ECO:0007669"/>
    <property type="project" value="InterPro"/>
</dbReference>
<keyword evidence="1" id="KW-0929">Antimicrobial</keyword>
<accession>A0A1C6Z7B2</accession>
<dbReference type="Proteomes" id="UP000094844">
    <property type="component" value="Unassembled WGS sequence"/>
</dbReference>